<evidence type="ECO:0000256" key="2">
    <source>
        <dbReference type="ARBA" id="ARBA00022741"/>
    </source>
</evidence>
<evidence type="ECO:0000313" key="5">
    <source>
        <dbReference type="EMBL" id="RVU41859.1"/>
    </source>
</evidence>
<dbReference type="GO" id="GO:0022857">
    <property type="term" value="F:transmembrane transporter activity"/>
    <property type="evidence" value="ECO:0007669"/>
    <property type="project" value="InterPro"/>
</dbReference>
<dbReference type="InterPro" id="IPR003593">
    <property type="entry name" value="AAA+_ATPase"/>
</dbReference>
<dbReference type="PANTHER" id="PTHR42781:SF4">
    <property type="entry name" value="SPERMIDINE_PUTRESCINE IMPORT ATP-BINDING PROTEIN POTA"/>
    <property type="match status" value="1"/>
</dbReference>
<dbReference type="GO" id="GO:0043190">
    <property type="term" value="C:ATP-binding cassette (ABC) transporter complex"/>
    <property type="evidence" value="ECO:0007669"/>
    <property type="project" value="InterPro"/>
</dbReference>
<dbReference type="InterPro" id="IPR050093">
    <property type="entry name" value="ABC_SmlMolc_Importer"/>
</dbReference>
<dbReference type="AlphaFoldDB" id="A0A437R508"/>
<evidence type="ECO:0000259" key="4">
    <source>
        <dbReference type="PROSITE" id="PS50893"/>
    </source>
</evidence>
<dbReference type="EMBL" id="SACS01000001">
    <property type="protein sequence ID" value="RVU41859.1"/>
    <property type="molecule type" value="Genomic_DNA"/>
</dbReference>
<accession>A0A437R508</accession>
<reference evidence="5 6" key="1">
    <citation type="submission" date="2019-01" db="EMBL/GenBank/DDBJ databases">
        <authorList>
            <person name="Chen W.-M."/>
        </authorList>
    </citation>
    <scope>NUCLEOTIDE SEQUENCE [LARGE SCALE GENOMIC DNA]</scope>
    <source>
        <strain evidence="5 6">KYPC3</strain>
    </source>
</reference>
<evidence type="ECO:0000256" key="1">
    <source>
        <dbReference type="ARBA" id="ARBA00022448"/>
    </source>
</evidence>
<dbReference type="FunFam" id="3.40.50.300:FF:000425">
    <property type="entry name" value="Probable ABC transporter, ATP-binding subunit"/>
    <property type="match status" value="1"/>
</dbReference>
<dbReference type="SMART" id="SM00382">
    <property type="entry name" value="AAA"/>
    <property type="match status" value="1"/>
</dbReference>
<comment type="caution">
    <text evidence="5">The sequence shown here is derived from an EMBL/GenBank/DDBJ whole genome shotgun (WGS) entry which is preliminary data.</text>
</comment>
<dbReference type="InterPro" id="IPR003439">
    <property type="entry name" value="ABC_transporter-like_ATP-bd"/>
</dbReference>
<keyword evidence="1" id="KW-0813">Transport</keyword>
<dbReference type="PROSITE" id="PS50893">
    <property type="entry name" value="ABC_TRANSPORTER_2"/>
    <property type="match status" value="1"/>
</dbReference>
<dbReference type="PANTHER" id="PTHR42781">
    <property type="entry name" value="SPERMIDINE/PUTRESCINE IMPORT ATP-BINDING PROTEIN POTA"/>
    <property type="match status" value="1"/>
</dbReference>
<protein>
    <submittedName>
        <fullName evidence="5">ABC transporter ATP-binding protein</fullName>
    </submittedName>
</protein>
<keyword evidence="3 5" id="KW-0067">ATP-binding</keyword>
<dbReference type="SUPFAM" id="SSF50331">
    <property type="entry name" value="MOP-like"/>
    <property type="match status" value="1"/>
</dbReference>
<dbReference type="InterPro" id="IPR013611">
    <property type="entry name" value="Transp-assoc_OB_typ2"/>
</dbReference>
<dbReference type="RefSeq" id="WP_127697243.1">
    <property type="nucleotide sequence ID" value="NZ_SACS01000001.1"/>
</dbReference>
<dbReference type="Proteomes" id="UP000283077">
    <property type="component" value="Unassembled WGS sequence"/>
</dbReference>
<dbReference type="OrthoDB" id="9802264at2"/>
<name>A0A437R508_9GAMM</name>
<dbReference type="InterPro" id="IPR008995">
    <property type="entry name" value="Mo/tungstate-bd_C_term_dom"/>
</dbReference>
<evidence type="ECO:0000256" key="3">
    <source>
        <dbReference type="ARBA" id="ARBA00022840"/>
    </source>
</evidence>
<dbReference type="Pfam" id="PF00005">
    <property type="entry name" value="ABC_tran"/>
    <property type="match status" value="1"/>
</dbReference>
<organism evidence="5 6">
    <name type="scientific">Rheinheimera riviphila</name>
    <dbReference type="NCBI Taxonomy" id="1834037"/>
    <lineage>
        <taxon>Bacteria</taxon>
        <taxon>Pseudomonadati</taxon>
        <taxon>Pseudomonadota</taxon>
        <taxon>Gammaproteobacteria</taxon>
        <taxon>Chromatiales</taxon>
        <taxon>Chromatiaceae</taxon>
        <taxon>Rheinheimera</taxon>
    </lineage>
</organism>
<dbReference type="Gene3D" id="3.40.50.300">
    <property type="entry name" value="P-loop containing nucleotide triphosphate hydrolases"/>
    <property type="match status" value="1"/>
</dbReference>
<gene>
    <name evidence="5" type="ORF">EOE67_01285</name>
</gene>
<keyword evidence="2" id="KW-0547">Nucleotide-binding</keyword>
<sequence length="354" mass="38680">MLQLQQVSVAYQSSQVVKAISFTLQAGEIGCLVGPSGSGKTSLLRAIAGFEPVSQGQVLVAGEVVSALGVQQNPEQRQIGVVFQDYALFPHLTVGDNICFGLWRQPKAQQQQKMQQLLQLVGLSGMAGRYIHQLSGGQQQRVALARALAPEPRLLLLDEPFSGLDADLRDSLARDIRGILKQLNITAVMVTHDQHEAFAMADWIGVMAHGSLQQWGTPYQLYHQPANRFVADFIGQGDLIRGDMLDGFQVKTCLGVFQQPQHTGFDAGCAVDVLVRPDDILHDDASPLRAKVLSRAFRGAHMLYQLQVGDFAQGSNEQISCLAPSHHQHQLGEMIGIRVQIDDLVCFARTVNQA</sequence>
<dbReference type="PROSITE" id="PS00211">
    <property type="entry name" value="ABC_TRANSPORTER_1"/>
    <property type="match status" value="1"/>
</dbReference>
<dbReference type="InterPro" id="IPR027417">
    <property type="entry name" value="P-loop_NTPase"/>
</dbReference>
<dbReference type="Pfam" id="PF08402">
    <property type="entry name" value="TOBE_2"/>
    <property type="match status" value="1"/>
</dbReference>
<dbReference type="SUPFAM" id="SSF52540">
    <property type="entry name" value="P-loop containing nucleoside triphosphate hydrolases"/>
    <property type="match status" value="1"/>
</dbReference>
<evidence type="ECO:0000313" key="6">
    <source>
        <dbReference type="Proteomes" id="UP000283077"/>
    </source>
</evidence>
<feature type="domain" description="ABC transporter" evidence="4">
    <location>
        <begin position="2"/>
        <end position="234"/>
    </location>
</feature>
<proteinExistence type="predicted"/>
<dbReference type="InterPro" id="IPR017871">
    <property type="entry name" value="ABC_transporter-like_CS"/>
</dbReference>
<dbReference type="GO" id="GO:0015697">
    <property type="term" value="P:quaternary ammonium group transport"/>
    <property type="evidence" value="ECO:0007669"/>
    <property type="project" value="UniProtKB-ARBA"/>
</dbReference>
<dbReference type="GO" id="GO:0005524">
    <property type="term" value="F:ATP binding"/>
    <property type="evidence" value="ECO:0007669"/>
    <property type="project" value="UniProtKB-KW"/>
</dbReference>
<keyword evidence="6" id="KW-1185">Reference proteome</keyword>
<dbReference type="GO" id="GO:0016887">
    <property type="term" value="F:ATP hydrolysis activity"/>
    <property type="evidence" value="ECO:0007669"/>
    <property type="project" value="InterPro"/>
</dbReference>